<comment type="caution">
    <text evidence="2">The sequence shown here is derived from an EMBL/GenBank/DDBJ whole genome shotgun (WGS) entry which is preliminary data.</text>
</comment>
<evidence type="ECO:0000256" key="1">
    <source>
        <dbReference type="SAM" id="MobiDB-lite"/>
    </source>
</evidence>
<organism evidence="2 3">
    <name type="scientific">Mauremys mutica</name>
    <name type="common">yellowpond turtle</name>
    <dbReference type="NCBI Taxonomy" id="74926"/>
    <lineage>
        <taxon>Eukaryota</taxon>
        <taxon>Metazoa</taxon>
        <taxon>Chordata</taxon>
        <taxon>Craniata</taxon>
        <taxon>Vertebrata</taxon>
        <taxon>Euteleostomi</taxon>
        <taxon>Archelosauria</taxon>
        <taxon>Testudinata</taxon>
        <taxon>Testudines</taxon>
        <taxon>Cryptodira</taxon>
        <taxon>Durocryptodira</taxon>
        <taxon>Testudinoidea</taxon>
        <taxon>Geoemydidae</taxon>
        <taxon>Geoemydinae</taxon>
        <taxon>Mauremys</taxon>
    </lineage>
</organism>
<name>A0A9D4AMK4_9SAUR</name>
<feature type="region of interest" description="Disordered" evidence="1">
    <location>
        <begin position="60"/>
        <end position="108"/>
    </location>
</feature>
<reference evidence="2" key="1">
    <citation type="submission" date="2021-09" db="EMBL/GenBank/DDBJ databases">
        <title>The genome of Mauremys mutica provides insights into the evolution of semi-aquatic lifestyle.</title>
        <authorList>
            <person name="Gong S."/>
            <person name="Gao Y."/>
        </authorList>
    </citation>
    <scope>NUCLEOTIDE SEQUENCE</scope>
    <source>
        <strain evidence="2">MM-2020</strain>
        <tissue evidence="2">Muscle</tissue>
    </source>
</reference>
<accession>A0A9D4AMK4</accession>
<protein>
    <submittedName>
        <fullName evidence="2">Uncharacterized protein</fullName>
    </submittedName>
</protein>
<dbReference type="EMBL" id="JAHDVG010000486">
    <property type="protein sequence ID" value="KAH1167337.1"/>
    <property type="molecule type" value="Genomic_DNA"/>
</dbReference>
<keyword evidence="3" id="KW-1185">Reference proteome</keyword>
<feature type="compositionally biased region" description="Basic and acidic residues" evidence="1">
    <location>
        <begin position="91"/>
        <end position="102"/>
    </location>
</feature>
<evidence type="ECO:0000313" key="3">
    <source>
        <dbReference type="Proteomes" id="UP000827986"/>
    </source>
</evidence>
<dbReference type="AlphaFoldDB" id="A0A9D4AMK4"/>
<sequence>MLSPTDHAVSYSSCKNGIKNTEATYMPSTGDALGRRSQLGTGLKCDGLRCCRLNSDLRLQVPSGTAEHPTQKPLLNSHHSHSSSSITRLMHGPEDLVSERQKTNTLAI</sequence>
<gene>
    <name evidence="2" type="ORF">KIL84_002820</name>
</gene>
<dbReference type="Proteomes" id="UP000827986">
    <property type="component" value="Unassembled WGS sequence"/>
</dbReference>
<evidence type="ECO:0000313" key="2">
    <source>
        <dbReference type="EMBL" id="KAH1167337.1"/>
    </source>
</evidence>
<proteinExistence type="predicted"/>